<evidence type="ECO:0000256" key="1">
    <source>
        <dbReference type="SAM" id="MobiDB-lite"/>
    </source>
</evidence>
<dbReference type="Proteomes" id="UP000245946">
    <property type="component" value="Unassembled WGS sequence"/>
</dbReference>
<dbReference type="STRING" id="58919.A0A316ZBU1"/>
<dbReference type="GeneID" id="37269773"/>
<dbReference type="EMBL" id="KZ819291">
    <property type="protein sequence ID" value="PWN98508.1"/>
    <property type="molecule type" value="Genomic_DNA"/>
</dbReference>
<feature type="chain" id="PRO_5016275561" description="Alpha/beta-hydrolase" evidence="2">
    <location>
        <begin position="19"/>
        <end position="470"/>
    </location>
</feature>
<dbReference type="SUPFAM" id="SSF53474">
    <property type="entry name" value="alpha/beta-Hydrolases"/>
    <property type="match status" value="1"/>
</dbReference>
<evidence type="ECO:0000313" key="3">
    <source>
        <dbReference type="EMBL" id="PWN98508.1"/>
    </source>
</evidence>
<dbReference type="Gene3D" id="3.40.50.1820">
    <property type="entry name" value="alpha/beta hydrolase"/>
    <property type="match status" value="1"/>
</dbReference>
<reference evidence="3 4" key="1">
    <citation type="journal article" date="2018" name="Mol. Biol. Evol.">
        <title>Broad Genomic Sampling Reveals a Smut Pathogenic Ancestry of the Fungal Clade Ustilaginomycotina.</title>
        <authorList>
            <person name="Kijpornyongpan T."/>
            <person name="Mondo S.J."/>
            <person name="Barry K."/>
            <person name="Sandor L."/>
            <person name="Lee J."/>
            <person name="Lipzen A."/>
            <person name="Pangilinan J."/>
            <person name="LaButti K."/>
            <person name="Hainaut M."/>
            <person name="Henrissat B."/>
            <person name="Grigoriev I.V."/>
            <person name="Spatafora J.W."/>
            <person name="Aime M.C."/>
        </authorList>
    </citation>
    <scope>NUCLEOTIDE SEQUENCE [LARGE SCALE GENOMIC DNA]</scope>
    <source>
        <strain evidence="3 4">MCA 4186</strain>
    </source>
</reference>
<organism evidence="3 4">
    <name type="scientific">Tilletiopsis washingtonensis</name>
    <dbReference type="NCBI Taxonomy" id="58919"/>
    <lineage>
        <taxon>Eukaryota</taxon>
        <taxon>Fungi</taxon>
        <taxon>Dikarya</taxon>
        <taxon>Basidiomycota</taxon>
        <taxon>Ustilaginomycotina</taxon>
        <taxon>Exobasidiomycetes</taxon>
        <taxon>Entylomatales</taxon>
        <taxon>Entylomatales incertae sedis</taxon>
        <taxon>Tilletiopsis</taxon>
    </lineage>
</organism>
<feature type="signal peptide" evidence="2">
    <location>
        <begin position="1"/>
        <end position="18"/>
    </location>
</feature>
<keyword evidence="4" id="KW-1185">Reference proteome</keyword>
<dbReference type="RefSeq" id="XP_025598787.1">
    <property type="nucleotide sequence ID" value="XM_025742229.1"/>
</dbReference>
<dbReference type="AlphaFoldDB" id="A0A316ZBU1"/>
<evidence type="ECO:0000313" key="4">
    <source>
        <dbReference type="Proteomes" id="UP000245946"/>
    </source>
</evidence>
<sequence>MRLALPLALFALAVPALAGPSAPPAVRQMLVPRSRSQRLAVRDASTDMSKLGPENTEGEAHGEIRAPSGSRFTSVPVGSGGEEIAAYWTRNPANDTATQAYIMIHGKLRDGDGYWSTMNSILASAVKDDYPGVDENAIVIAPQFFSTLLNQGQYGESELAWDDTNAWQAGDPANHPAGTTLTSIDALDALIDVFADASRYPAMRNVTVVGHGGGGQLGQRYASVAKPPPSNVHVRYIHGDPSSCAYFTEDRPVTDISIASKVTCPTYNDWRYGFKGFAGTSVGLKTPREYFQQYISRDVVSVVGYQDTDAGGDQYCMALLQGGEARRDRNLSWWKYINMLAKTNEDLTGFPGNFSALPDWSDLSGGIIGTRLVVIEDADHDAEEVFSSAEGRAALFDTGSLPVGWRPSGWRQRPARKLKSPATATNSSSAAGARSTTAGASGGASSGAAKLPAVGVASLLALPFLGMLLL</sequence>
<accession>A0A316ZBU1</accession>
<feature type="compositionally biased region" description="Low complexity" evidence="1">
    <location>
        <begin position="422"/>
        <end position="439"/>
    </location>
</feature>
<feature type="region of interest" description="Disordered" evidence="1">
    <location>
        <begin position="37"/>
        <end position="73"/>
    </location>
</feature>
<dbReference type="PANTHER" id="PTHR35560">
    <property type="entry name" value="BLL0132 PROTEIN"/>
    <property type="match status" value="1"/>
</dbReference>
<dbReference type="PANTHER" id="PTHR35560:SF3">
    <property type="entry name" value="PEPTIDASE S9 PROLYL OLIGOPEPTIDASE CATALYTIC DOMAIN-CONTAINING PROTEIN"/>
    <property type="match status" value="1"/>
</dbReference>
<proteinExistence type="predicted"/>
<name>A0A316ZBU1_9BASI</name>
<protein>
    <recommendedName>
        <fullName evidence="5">Alpha/beta-hydrolase</fullName>
    </recommendedName>
</protein>
<dbReference type="InterPro" id="IPR029058">
    <property type="entry name" value="AB_hydrolase_fold"/>
</dbReference>
<evidence type="ECO:0008006" key="5">
    <source>
        <dbReference type="Google" id="ProtNLM"/>
    </source>
</evidence>
<dbReference type="OrthoDB" id="5985073at2759"/>
<gene>
    <name evidence="3" type="ORF">FA09DRAFT_329564</name>
</gene>
<evidence type="ECO:0000256" key="2">
    <source>
        <dbReference type="SAM" id="SignalP"/>
    </source>
</evidence>
<keyword evidence="2" id="KW-0732">Signal</keyword>
<feature type="region of interest" description="Disordered" evidence="1">
    <location>
        <begin position="406"/>
        <end position="444"/>
    </location>
</feature>